<comment type="caution">
    <text evidence="2">The sequence shown here is derived from an EMBL/GenBank/DDBJ whole genome shotgun (WGS) entry which is preliminary data.</text>
</comment>
<feature type="region of interest" description="Disordered" evidence="1">
    <location>
        <begin position="125"/>
        <end position="182"/>
    </location>
</feature>
<evidence type="ECO:0000256" key="1">
    <source>
        <dbReference type="SAM" id="MobiDB-lite"/>
    </source>
</evidence>
<reference evidence="2 3" key="1">
    <citation type="submission" date="2020-08" db="EMBL/GenBank/DDBJ databases">
        <title>Genomic Encyclopedia of Archaeal and Bacterial Type Strains, Phase II (KMG-II): from individual species to whole genera.</title>
        <authorList>
            <person name="Goeker M."/>
        </authorList>
    </citation>
    <scope>NUCLEOTIDE SEQUENCE [LARGE SCALE GENOMIC DNA]</scope>
    <source>
        <strain evidence="2 3">DSM 43850</strain>
    </source>
</reference>
<evidence type="ECO:0000313" key="2">
    <source>
        <dbReference type="EMBL" id="MBA8924018.1"/>
    </source>
</evidence>
<accession>A0ABR6BAW7</accession>
<gene>
    <name evidence="2" type="ORF">BC739_001215</name>
</gene>
<dbReference type="RefSeq" id="WP_182836528.1">
    <property type="nucleotide sequence ID" value="NZ_BAAABQ010000065.1"/>
</dbReference>
<evidence type="ECO:0000313" key="3">
    <source>
        <dbReference type="Proteomes" id="UP000517916"/>
    </source>
</evidence>
<protein>
    <submittedName>
        <fullName evidence="2">Uncharacterized protein</fullName>
    </submittedName>
</protein>
<dbReference type="Proteomes" id="UP000517916">
    <property type="component" value="Unassembled WGS sequence"/>
</dbReference>
<feature type="compositionally biased region" description="Low complexity" evidence="1">
    <location>
        <begin position="134"/>
        <end position="168"/>
    </location>
</feature>
<proteinExistence type="predicted"/>
<name>A0ABR6BAW7_9PSEU</name>
<keyword evidence="3" id="KW-1185">Reference proteome</keyword>
<dbReference type="EMBL" id="JACJID010000001">
    <property type="protein sequence ID" value="MBA8924018.1"/>
    <property type="molecule type" value="Genomic_DNA"/>
</dbReference>
<organism evidence="2 3">
    <name type="scientific">Kutzneria viridogrisea</name>
    <dbReference type="NCBI Taxonomy" id="47990"/>
    <lineage>
        <taxon>Bacteria</taxon>
        <taxon>Bacillati</taxon>
        <taxon>Actinomycetota</taxon>
        <taxon>Actinomycetes</taxon>
        <taxon>Pseudonocardiales</taxon>
        <taxon>Pseudonocardiaceae</taxon>
        <taxon>Kutzneria</taxon>
    </lineage>
</organism>
<sequence length="203" mass="21452">MQLGTFTEREHTAQGDSLQAKETVDKPLVVLVREHRTGIITKFKPEGGEGVQLDVAVIAENKVYIDVLWMNGAVVDNLAPYLGQAVPIKLVWTPSAKGGNPYISVRPLEGAELAAAQQWATSNPTRFDTERQQRATQAAQFQQQTPQAAPVQQAPAPVAQQPAAAPVAAPQPPASNTGAIDVTDPAVQALLAQIAGGQTPPKA</sequence>